<feature type="transmembrane region" description="Helical" evidence="7">
    <location>
        <begin position="288"/>
        <end position="310"/>
    </location>
</feature>
<dbReference type="InterPro" id="IPR014047">
    <property type="entry name" value="Chr_Tranpt_l_chain"/>
</dbReference>
<evidence type="ECO:0000313" key="8">
    <source>
        <dbReference type="EMBL" id="CAG7621566.1"/>
    </source>
</evidence>
<comment type="subcellular location">
    <subcellularLocation>
        <location evidence="1">Cell membrane</location>
        <topology evidence="1">Multi-pass membrane protein</topology>
    </subcellularLocation>
</comment>
<feature type="transmembrane region" description="Helical" evidence="7">
    <location>
        <begin position="322"/>
        <end position="340"/>
    </location>
</feature>
<feature type="transmembrane region" description="Helical" evidence="7">
    <location>
        <begin position="347"/>
        <end position="366"/>
    </location>
</feature>
<feature type="transmembrane region" description="Helical" evidence="7">
    <location>
        <begin position="72"/>
        <end position="94"/>
    </location>
</feature>
<feature type="transmembrane region" description="Helical" evidence="7">
    <location>
        <begin position="134"/>
        <end position="167"/>
    </location>
</feature>
<name>A0A916K2R5_9MICO</name>
<dbReference type="PANTHER" id="PTHR33567">
    <property type="entry name" value="CHROMATE ION TRANSPORTER (EUROFUNG)"/>
    <property type="match status" value="1"/>
</dbReference>
<evidence type="ECO:0000256" key="5">
    <source>
        <dbReference type="ARBA" id="ARBA00022989"/>
    </source>
</evidence>
<dbReference type="GO" id="GO:0015109">
    <property type="term" value="F:chromate transmembrane transporter activity"/>
    <property type="evidence" value="ECO:0007669"/>
    <property type="project" value="InterPro"/>
</dbReference>
<feature type="transmembrane region" description="Helical" evidence="7">
    <location>
        <begin position="258"/>
        <end position="276"/>
    </location>
</feature>
<dbReference type="Proteomes" id="UP000693892">
    <property type="component" value="Unassembled WGS sequence"/>
</dbReference>
<dbReference type="PANTHER" id="PTHR33567:SF3">
    <property type="entry name" value="CHROMATE ION TRANSPORTER (EUROFUNG)"/>
    <property type="match status" value="1"/>
</dbReference>
<feature type="transmembrane region" description="Helical" evidence="7">
    <location>
        <begin position="100"/>
        <end position="122"/>
    </location>
</feature>
<gene>
    <name evidence="8" type="primary">srpC</name>
    <name evidence="8" type="ORF">LEUCIP111803_02439</name>
</gene>
<dbReference type="AlphaFoldDB" id="A0A916K2R5"/>
<protein>
    <submittedName>
        <fullName evidence="8">Chromate transport protein</fullName>
    </submittedName>
</protein>
<reference evidence="8" key="1">
    <citation type="submission" date="2021-06" db="EMBL/GenBank/DDBJ databases">
        <authorList>
            <person name="Criscuolo A."/>
        </authorList>
    </citation>
    <scope>NUCLEOTIDE SEQUENCE</scope>
    <source>
        <strain evidence="8">CIP111803</strain>
    </source>
</reference>
<evidence type="ECO:0000256" key="6">
    <source>
        <dbReference type="ARBA" id="ARBA00023136"/>
    </source>
</evidence>
<evidence type="ECO:0000313" key="9">
    <source>
        <dbReference type="Proteomes" id="UP000693892"/>
    </source>
</evidence>
<keyword evidence="3" id="KW-1003">Cell membrane</keyword>
<feature type="transmembrane region" description="Helical" evidence="7">
    <location>
        <begin position="372"/>
        <end position="393"/>
    </location>
</feature>
<keyword evidence="9" id="KW-1185">Reference proteome</keyword>
<keyword evidence="4 7" id="KW-0812">Transmembrane</keyword>
<evidence type="ECO:0000256" key="1">
    <source>
        <dbReference type="ARBA" id="ARBA00004651"/>
    </source>
</evidence>
<dbReference type="RefSeq" id="WP_218116362.1">
    <property type="nucleotide sequence ID" value="NZ_CAJVAP010000040.1"/>
</dbReference>
<comment type="caution">
    <text evidence="8">The sequence shown here is derived from an EMBL/GenBank/DDBJ whole genome shotgun (WGS) entry which is preliminary data.</text>
</comment>
<evidence type="ECO:0000256" key="2">
    <source>
        <dbReference type="ARBA" id="ARBA00005262"/>
    </source>
</evidence>
<comment type="similarity">
    <text evidence="2">Belongs to the chromate ion transporter (CHR) (TC 2.A.51) family.</text>
</comment>
<keyword evidence="6 7" id="KW-0472">Membrane</keyword>
<dbReference type="PIRSF" id="PIRSF004810">
    <property type="entry name" value="ChrA"/>
    <property type="match status" value="1"/>
</dbReference>
<dbReference type="EMBL" id="CAJVAP010000040">
    <property type="protein sequence ID" value="CAG7621566.1"/>
    <property type="molecule type" value="Genomic_DNA"/>
</dbReference>
<dbReference type="NCBIfam" id="TIGR00937">
    <property type="entry name" value="2A51"/>
    <property type="match status" value="1"/>
</dbReference>
<sequence>MFRAFLKLGVTSFGGPIAHLGYFREELVVRRKWVSEPQYAELVALCQFLPGPASSQVGFALGLIRAGFRGAVAAWVAFTLPSALLLVLFAIGAVGLEGVIGHGLILGLKAVAVAVVAHAVIGMARTLTPDLRRILIGLAAAGLALLLPGSLGQIAAILTGLVAGVLWCRGAAVSRAEPLAVGVSRKTGITALAVFGCLLACLPVLAALTQNAWVGIADAFTRAGAFVFGGGHVVLPLLQAEPAIASSIVLEQFLAGYGAAQAVPGPLFTFAAYLGFDMVSGPLAPVAALLALVAVFVPGLLLLVAALPFWDRVCQNPSVRSALAGANAAVVGILAAALWTPVITSGVTGVASLGIAAACFLLLTVWKLPAWVAVLLGAVAGVVVAATGVSLAWA</sequence>
<evidence type="ECO:0000256" key="3">
    <source>
        <dbReference type="ARBA" id="ARBA00022475"/>
    </source>
</evidence>
<organism evidence="8 9">
    <name type="scientific">Leucobacter soli</name>
    <dbReference type="NCBI Taxonomy" id="2812850"/>
    <lineage>
        <taxon>Bacteria</taxon>
        <taxon>Bacillati</taxon>
        <taxon>Actinomycetota</taxon>
        <taxon>Actinomycetes</taxon>
        <taxon>Micrococcales</taxon>
        <taxon>Microbacteriaceae</taxon>
        <taxon>Leucobacter</taxon>
    </lineage>
</organism>
<dbReference type="Pfam" id="PF02417">
    <property type="entry name" value="Chromate_transp"/>
    <property type="match status" value="2"/>
</dbReference>
<dbReference type="GO" id="GO:0005886">
    <property type="term" value="C:plasma membrane"/>
    <property type="evidence" value="ECO:0007669"/>
    <property type="project" value="UniProtKB-SubCell"/>
</dbReference>
<proteinExistence type="inferred from homology"/>
<dbReference type="InterPro" id="IPR003370">
    <property type="entry name" value="Chromate_transpt"/>
</dbReference>
<keyword evidence="5 7" id="KW-1133">Transmembrane helix</keyword>
<evidence type="ECO:0000256" key="4">
    <source>
        <dbReference type="ARBA" id="ARBA00022692"/>
    </source>
</evidence>
<feature type="transmembrane region" description="Helical" evidence="7">
    <location>
        <begin position="187"/>
        <end position="208"/>
    </location>
</feature>
<evidence type="ECO:0000256" key="7">
    <source>
        <dbReference type="SAM" id="Phobius"/>
    </source>
</evidence>
<accession>A0A916K2R5</accession>